<feature type="non-terminal residue" evidence="2">
    <location>
        <position position="144"/>
    </location>
</feature>
<evidence type="ECO:0000256" key="1">
    <source>
        <dbReference type="SAM" id="MobiDB-lite"/>
    </source>
</evidence>
<dbReference type="AlphaFoldDB" id="A0A0K8SN23"/>
<feature type="region of interest" description="Disordered" evidence="1">
    <location>
        <begin position="116"/>
        <end position="144"/>
    </location>
</feature>
<accession>A0A0K8SN23</accession>
<feature type="compositionally biased region" description="Low complexity" evidence="1">
    <location>
        <begin position="135"/>
        <end position="144"/>
    </location>
</feature>
<feature type="compositionally biased region" description="Polar residues" evidence="1">
    <location>
        <begin position="32"/>
        <end position="41"/>
    </location>
</feature>
<reference evidence="2" key="1">
    <citation type="submission" date="2014-09" db="EMBL/GenBank/DDBJ databases">
        <authorList>
            <person name="Magalhaes I.L.F."/>
            <person name="Oliveira U."/>
            <person name="Santos F.R."/>
            <person name="Vidigal T.H.D.A."/>
            <person name="Brescovit A.D."/>
            <person name="Santos A.J."/>
        </authorList>
    </citation>
    <scope>NUCLEOTIDE SEQUENCE</scope>
</reference>
<organism evidence="2">
    <name type="scientific">Lygus hesperus</name>
    <name type="common">Western plant bug</name>
    <dbReference type="NCBI Taxonomy" id="30085"/>
    <lineage>
        <taxon>Eukaryota</taxon>
        <taxon>Metazoa</taxon>
        <taxon>Ecdysozoa</taxon>
        <taxon>Arthropoda</taxon>
        <taxon>Hexapoda</taxon>
        <taxon>Insecta</taxon>
        <taxon>Pterygota</taxon>
        <taxon>Neoptera</taxon>
        <taxon>Paraneoptera</taxon>
        <taxon>Hemiptera</taxon>
        <taxon>Heteroptera</taxon>
        <taxon>Panheteroptera</taxon>
        <taxon>Cimicomorpha</taxon>
        <taxon>Miridae</taxon>
        <taxon>Mirini</taxon>
        <taxon>Lygus</taxon>
    </lineage>
</organism>
<sequence length="144" mass="16670">NDPVEENSTKYPLAPHRSNPAGRHLPVEHHTSWQPRATTQLKKQDFTDENSLQTQQQAQHHRTHERHTRGTSTSTSQLYNIHRASRQHLQARENCDEQEATFHVTHNLLRQPTQLTVQHTHTGHQLTTSRERITRTSSSSKQLA</sequence>
<feature type="compositionally biased region" description="Polar residues" evidence="1">
    <location>
        <begin position="116"/>
        <end position="126"/>
    </location>
</feature>
<name>A0A0K8SN23_LYGHE</name>
<proteinExistence type="predicted"/>
<feature type="region of interest" description="Disordered" evidence="1">
    <location>
        <begin position="1"/>
        <end position="94"/>
    </location>
</feature>
<feature type="compositionally biased region" description="Basic residues" evidence="1">
    <location>
        <begin position="59"/>
        <end position="69"/>
    </location>
</feature>
<feature type="non-terminal residue" evidence="2">
    <location>
        <position position="1"/>
    </location>
</feature>
<dbReference type="EMBL" id="GBRD01011077">
    <property type="protein sequence ID" value="JAG54747.1"/>
    <property type="molecule type" value="Transcribed_RNA"/>
</dbReference>
<protein>
    <submittedName>
        <fullName evidence="2">Uncharacterized protein</fullName>
    </submittedName>
</protein>
<evidence type="ECO:0000313" key="2">
    <source>
        <dbReference type="EMBL" id="JAG54747.1"/>
    </source>
</evidence>